<keyword evidence="2" id="KW-1133">Transmembrane helix</keyword>
<organism evidence="4 5">
    <name type="scientific">Buddleja alternifolia</name>
    <dbReference type="NCBI Taxonomy" id="168488"/>
    <lineage>
        <taxon>Eukaryota</taxon>
        <taxon>Viridiplantae</taxon>
        <taxon>Streptophyta</taxon>
        <taxon>Embryophyta</taxon>
        <taxon>Tracheophyta</taxon>
        <taxon>Spermatophyta</taxon>
        <taxon>Magnoliopsida</taxon>
        <taxon>eudicotyledons</taxon>
        <taxon>Gunneridae</taxon>
        <taxon>Pentapetalae</taxon>
        <taxon>asterids</taxon>
        <taxon>lamiids</taxon>
        <taxon>Lamiales</taxon>
        <taxon>Scrophulariaceae</taxon>
        <taxon>Buddlejeae</taxon>
        <taxon>Buddleja</taxon>
    </lineage>
</organism>
<dbReference type="EMBL" id="WHWC01000012">
    <property type="protein sequence ID" value="KAG8372677.1"/>
    <property type="molecule type" value="Genomic_DNA"/>
</dbReference>
<evidence type="ECO:0000259" key="3">
    <source>
        <dbReference type="Pfam" id="PF05617"/>
    </source>
</evidence>
<keyword evidence="5" id="KW-1185">Reference proteome</keyword>
<evidence type="ECO:0000313" key="4">
    <source>
        <dbReference type="EMBL" id="KAG8372677.1"/>
    </source>
</evidence>
<keyword evidence="2" id="KW-0812">Transmembrane</keyword>
<dbReference type="GO" id="GO:0031982">
    <property type="term" value="C:vesicle"/>
    <property type="evidence" value="ECO:0007669"/>
    <property type="project" value="TreeGrafter"/>
</dbReference>
<comment type="caution">
    <text evidence="4">The sequence shown here is derived from an EMBL/GenBank/DDBJ whole genome shotgun (WGS) entry which is preliminary data.</text>
</comment>
<dbReference type="PANTHER" id="PTHR31181">
    <property type="entry name" value="EGG CELL-SECRETED PROTEIN 1.4"/>
    <property type="match status" value="1"/>
</dbReference>
<evidence type="ECO:0000256" key="2">
    <source>
        <dbReference type="SAM" id="Phobius"/>
    </source>
</evidence>
<keyword evidence="1" id="KW-0732">Signal</keyword>
<dbReference type="InterPro" id="IPR008502">
    <property type="entry name" value="Prolamin-like"/>
</dbReference>
<evidence type="ECO:0000256" key="1">
    <source>
        <dbReference type="ARBA" id="ARBA00022729"/>
    </source>
</evidence>
<sequence length="178" mass="19053">MSQTRTIYVFPLIFVFISIATALNIPDLSNGIGGLGFLPGFGGTSPPSTIGGLPEITGCLTAVTSVPGCAEELLSSVLTLQIQLLSPSCCGALLQVEENCWPKIFPLNPLFPSTLKTFCTSVQALPMKGRKAWRGSGVVQAAVVGLQEIVAACWWDFRLHHDVEAMWAESMVVLVVFQ</sequence>
<dbReference type="PANTHER" id="PTHR31181:SF67">
    <property type="entry name" value="PROLAMIN-LIKE PROTEIN (DUF1278)"/>
    <property type="match status" value="1"/>
</dbReference>
<reference evidence="4" key="1">
    <citation type="submission" date="2019-10" db="EMBL/GenBank/DDBJ databases">
        <authorList>
            <person name="Zhang R."/>
            <person name="Pan Y."/>
            <person name="Wang J."/>
            <person name="Ma R."/>
            <person name="Yu S."/>
        </authorList>
    </citation>
    <scope>NUCLEOTIDE SEQUENCE</scope>
    <source>
        <strain evidence="4">LA-IB0</strain>
        <tissue evidence="4">Leaf</tissue>
    </source>
</reference>
<dbReference type="GO" id="GO:0080155">
    <property type="term" value="P:regulation of double fertilization forming a zygote and endosperm"/>
    <property type="evidence" value="ECO:0007669"/>
    <property type="project" value="TreeGrafter"/>
</dbReference>
<name>A0AAV6WYB7_9LAMI</name>
<dbReference type="GO" id="GO:2000008">
    <property type="term" value="P:regulation of protein localization to cell surface"/>
    <property type="evidence" value="ECO:0007669"/>
    <property type="project" value="TreeGrafter"/>
</dbReference>
<keyword evidence="2" id="KW-0472">Membrane</keyword>
<dbReference type="Pfam" id="PF05617">
    <property type="entry name" value="Prolamin_like"/>
    <property type="match status" value="1"/>
</dbReference>
<dbReference type="AlphaFoldDB" id="A0AAV6WYB7"/>
<gene>
    <name evidence="4" type="ORF">BUALT_Bualt12G0091500</name>
</gene>
<dbReference type="Proteomes" id="UP000826271">
    <property type="component" value="Unassembled WGS sequence"/>
</dbReference>
<feature type="transmembrane region" description="Helical" evidence="2">
    <location>
        <begin position="7"/>
        <end position="25"/>
    </location>
</feature>
<dbReference type="GO" id="GO:0009567">
    <property type="term" value="P:double fertilization forming a zygote and endosperm"/>
    <property type="evidence" value="ECO:0007669"/>
    <property type="project" value="TreeGrafter"/>
</dbReference>
<proteinExistence type="predicted"/>
<evidence type="ECO:0000313" key="5">
    <source>
        <dbReference type="Proteomes" id="UP000826271"/>
    </source>
</evidence>
<feature type="domain" description="Prolamin-like" evidence="3">
    <location>
        <begin position="59"/>
        <end position="119"/>
    </location>
</feature>
<protein>
    <recommendedName>
        <fullName evidence="3">Prolamin-like domain-containing protein</fullName>
    </recommendedName>
</protein>
<accession>A0AAV6WYB7</accession>
<dbReference type="GO" id="GO:0005576">
    <property type="term" value="C:extracellular region"/>
    <property type="evidence" value="ECO:0007669"/>
    <property type="project" value="TreeGrafter"/>
</dbReference>